<dbReference type="Pfam" id="PF00179">
    <property type="entry name" value="UQ_con"/>
    <property type="match status" value="1"/>
</dbReference>
<dbReference type="Pfam" id="PF15167">
    <property type="entry name" value="DUF4581"/>
    <property type="match status" value="1"/>
</dbReference>
<keyword evidence="3" id="KW-1185">Reference proteome</keyword>
<dbReference type="InterPro" id="IPR027892">
    <property type="entry name" value="Maturin"/>
</dbReference>
<dbReference type="InterPro" id="IPR000608">
    <property type="entry name" value="UBC"/>
</dbReference>
<accession>A0AAE0VJF9</accession>
<feature type="domain" description="UBC core" evidence="1">
    <location>
        <begin position="152"/>
        <end position="316"/>
    </location>
</feature>
<dbReference type="CDD" id="cd23802">
    <property type="entry name" value="UBCc_UBE2Q"/>
    <property type="match status" value="1"/>
</dbReference>
<proteinExistence type="predicted"/>
<sequence length="381" mass="43710">MDFESYKSVASSWSEGSDIDFRIFSVVETERKIVFQVPDTAVSFFIICPEPSDKPPRWVVWSDSDDVLMKLQSVQDFIDSRQEKSLLDILKKVNSELIPLYVDADEDETFGNDDYYQEEDMDIETDLQAAKSSVDDEEEKVENFFGAGGNTMAVKRLLKDLKVMQNAKQFGIEGAPRTDNLFVWDVKLMDLPKDSRLGKDLEAFAKKHNREPVIYMEMQFPGDYPMSPPFVRVIRPRFKFLTGHVTIGGSICMEMLTKSGWRPINDIESILVQIRSEIMSDSNAQLDGNPDRCYTEDEARDAFNRFGICNIVSNDYVMQRQLNNPCTLTICDNARKQIKQKLWCNNAFGGLPYVVETTIANTNRKYIIESIKLRVVLRNQA</sequence>
<dbReference type="AlphaFoldDB" id="A0AAE0VJF9"/>
<reference evidence="2" key="3">
    <citation type="submission" date="2023-05" db="EMBL/GenBank/DDBJ databases">
        <authorList>
            <person name="Smith C.H."/>
        </authorList>
    </citation>
    <scope>NUCLEOTIDE SEQUENCE</scope>
    <source>
        <strain evidence="2">CHS0354</strain>
        <tissue evidence="2">Mantle</tissue>
    </source>
</reference>
<gene>
    <name evidence="2" type="ORF">CHS0354_034763</name>
</gene>
<dbReference type="Proteomes" id="UP001195483">
    <property type="component" value="Unassembled WGS sequence"/>
</dbReference>
<evidence type="ECO:0000259" key="1">
    <source>
        <dbReference type="PROSITE" id="PS50127"/>
    </source>
</evidence>
<dbReference type="InterPro" id="IPR016135">
    <property type="entry name" value="UBQ-conjugating_enzyme/RWD"/>
</dbReference>
<dbReference type="Gene3D" id="3.10.110.10">
    <property type="entry name" value="Ubiquitin Conjugating Enzyme"/>
    <property type="match status" value="1"/>
</dbReference>
<comment type="caution">
    <text evidence="2">The sequence shown here is derived from an EMBL/GenBank/DDBJ whole genome shotgun (WGS) entry which is preliminary data.</text>
</comment>
<dbReference type="InterPro" id="IPR050113">
    <property type="entry name" value="Ub_conjugating_enzyme"/>
</dbReference>
<dbReference type="PROSITE" id="PS50127">
    <property type="entry name" value="UBC_2"/>
    <property type="match status" value="1"/>
</dbReference>
<protein>
    <recommendedName>
        <fullName evidence="1">UBC core domain-containing protein</fullName>
    </recommendedName>
</protein>
<name>A0AAE0VJF9_9BIVA</name>
<dbReference type="PANTHER" id="PTHR24067">
    <property type="entry name" value="UBIQUITIN-CONJUGATING ENZYME E2"/>
    <property type="match status" value="1"/>
</dbReference>
<reference evidence="2" key="2">
    <citation type="journal article" date="2021" name="Genome Biol. Evol.">
        <title>Developing a high-quality reference genome for a parasitic bivalve with doubly uniparental inheritance (Bivalvia: Unionida).</title>
        <authorList>
            <person name="Smith C.H."/>
        </authorList>
    </citation>
    <scope>NUCLEOTIDE SEQUENCE</scope>
    <source>
        <strain evidence="2">CHS0354</strain>
        <tissue evidence="2">Mantle</tissue>
    </source>
</reference>
<dbReference type="EMBL" id="JAEAOA010002045">
    <property type="protein sequence ID" value="KAK3578970.1"/>
    <property type="molecule type" value="Genomic_DNA"/>
</dbReference>
<reference evidence="2" key="1">
    <citation type="journal article" date="2021" name="Genome Biol. Evol.">
        <title>A High-Quality Reference Genome for a Parasitic Bivalve with Doubly Uniparental Inheritance (Bivalvia: Unionida).</title>
        <authorList>
            <person name="Smith C.H."/>
        </authorList>
    </citation>
    <scope>NUCLEOTIDE SEQUENCE</scope>
    <source>
        <strain evidence="2">CHS0354</strain>
    </source>
</reference>
<evidence type="ECO:0000313" key="3">
    <source>
        <dbReference type="Proteomes" id="UP001195483"/>
    </source>
</evidence>
<organism evidence="2 3">
    <name type="scientific">Potamilus streckersoni</name>
    <dbReference type="NCBI Taxonomy" id="2493646"/>
    <lineage>
        <taxon>Eukaryota</taxon>
        <taxon>Metazoa</taxon>
        <taxon>Spiralia</taxon>
        <taxon>Lophotrochozoa</taxon>
        <taxon>Mollusca</taxon>
        <taxon>Bivalvia</taxon>
        <taxon>Autobranchia</taxon>
        <taxon>Heteroconchia</taxon>
        <taxon>Palaeoheterodonta</taxon>
        <taxon>Unionida</taxon>
        <taxon>Unionoidea</taxon>
        <taxon>Unionidae</taxon>
        <taxon>Ambleminae</taxon>
        <taxon>Lampsilini</taxon>
        <taxon>Potamilus</taxon>
    </lineage>
</organism>
<dbReference type="SMART" id="SM00212">
    <property type="entry name" value="UBCc"/>
    <property type="match status" value="1"/>
</dbReference>
<dbReference type="SUPFAM" id="SSF54495">
    <property type="entry name" value="UBC-like"/>
    <property type="match status" value="1"/>
</dbReference>
<evidence type="ECO:0000313" key="2">
    <source>
        <dbReference type="EMBL" id="KAK3578970.1"/>
    </source>
</evidence>